<name>A0A4V2NFC4_9BURK</name>
<feature type="non-terminal residue" evidence="2">
    <location>
        <position position="97"/>
    </location>
</feature>
<evidence type="ECO:0000256" key="1">
    <source>
        <dbReference type="SAM" id="MobiDB-lite"/>
    </source>
</evidence>
<feature type="compositionally biased region" description="Basic and acidic residues" evidence="1">
    <location>
        <begin position="84"/>
        <end position="97"/>
    </location>
</feature>
<comment type="caution">
    <text evidence="2">The sequence shown here is derived from an EMBL/GenBank/DDBJ whole genome shotgun (WGS) entry which is preliminary data.</text>
</comment>
<reference evidence="2 3" key="1">
    <citation type="submission" date="2017-02" db="EMBL/GenBank/DDBJ databases">
        <title>Paraburkholderia sophoroidis sp. nov. and Paraburkholderia steynii sp. nov. rhizobial symbionts of the fynbos legume Hypocalyptus sophoroides.</title>
        <authorList>
            <person name="Steenkamp E.T."/>
            <person name="Beukes C.W."/>
            <person name="Van Zyl E."/>
            <person name="Avontuur J."/>
            <person name="Chan W.Y."/>
            <person name="Hassen A."/>
            <person name="Palmer M."/>
            <person name="Mthombeni L."/>
            <person name="Phalane F."/>
            <person name="Sereme K."/>
            <person name="Venter S.N."/>
        </authorList>
    </citation>
    <scope>NUCLEOTIDE SEQUENCE [LARGE SCALE GENOMIC DNA]</scope>
    <source>
        <strain evidence="2 3">HC1.1ba</strain>
    </source>
</reference>
<evidence type="ECO:0000313" key="2">
    <source>
        <dbReference type="EMBL" id="TCG00528.1"/>
    </source>
</evidence>
<gene>
    <name evidence="2" type="ORF">BZM27_54680</name>
</gene>
<feature type="region of interest" description="Disordered" evidence="1">
    <location>
        <begin position="75"/>
        <end position="97"/>
    </location>
</feature>
<accession>A0A4V2NFC4</accession>
<sequence>MQAQFGIGAAHFNTLDGRWQQQGIPGGSNVTSKPPAFSLGLTGSLITRGKWGMDWHAEYVNLGRAAADCSCTPMDENYDSSTHSTREIRRADGLFHG</sequence>
<evidence type="ECO:0000313" key="3">
    <source>
        <dbReference type="Proteomes" id="UP000294200"/>
    </source>
</evidence>
<keyword evidence="3" id="KW-1185">Reference proteome</keyword>
<dbReference type="AlphaFoldDB" id="A0A4V2NFC4"/>
<dbReference type="EMBL" id="MWML01001001">
    <property type="protein sequence ID" value="TCG00528.1"/>
    <property type="molecule type" value="Genomic_DNA"/>
</dbReference>
<protein>
    <submittedName>
        <fullName evidence="2">Uncharacterized protein</fullName>
    </submittedName>
</protein>
<dbReference type="Proteomes" id="UP000294200">
    <property type="component" value="Unassembled WGS sequence"/>
</dbReference>
<organism evidence="2 3">
    <name type="scientific">Paraburkholderia steynii</name>
    <dbReference type="NCBI Taxonomy" id="1245441"/>
    <lineage>
        <taxon>Bacteria</taxon>
        <taxon>Pseudomonadati</taxon>
        <taxon>Pseudomonadota</taxon>
        <taxon>Betaproteobacteria</taxon>
        <taxon>Burkholderiales</taxon>
        <taxon>Burkholderiaceae</taxon>
        <taxon>Paraburkholderia</taxon>
    </lineage>
</organism>
<proteinExistence type="predicted"/>